<dbReference type="EMBL" id="VIGI01000010">
    <property type="protein sequence ID" value="KAB8295344.1"/>
    <property type="molecule type" value="Genomic_DNA"/>
</dbReference>
<feature type="compositionally biased region" description="Basic and acidic residues" evidence="6">
    <location>
        <begin position="336"/>
        <end position="351"/>
    </location>
</feature>
<reference evidence="9 10" key="1">
    <citation type="submission" date="2019-06" db="EMBL/GenBank/DDBJ databases">
        <title>Genome Sequence of the Brown Rot Fungal Pathogen Monilinia laxa.</title>
        <authorList>
            <person name="De Miccolis Angelini R.M."/>
            <person name="Landi L."/>
            <person name="Abate D."/>
            <person name="Pollastro S."/>
            <person name="Romanazzi G."/>
            <person name="Faretra F."/>
        </authorList>
    </citation>
    <scope>NUCLEOTIDE SEQUENCE [LARGE SCALE GENOMIC DNA]</scope>
    <source>
        <strain evidence="9 10">Mlax316</strain>
    </source>
</reference>
<evidence type="ECO:0000256" key="6">
    <source>
        <dbReference type="SAM" id="MobiDB-lite"/>
    </source>
</evidence>
<feature type="transmembrane region" description="Helical" evidence="7">
    <location>
        <begin position="193"/>
        <end position="219"/>
    </location>
</feature>
<dbReference type="InterPro" id="IPR049326">
    <property type="entry name" value="Rhodopsin_dom_fungi"/>
</dbReference>
<keyword evidence="10" id="KW-1185">Reference proteome</keyword>
<dbReference type="PANTHER" id="PTHR33048:SF158">
    <property type="entry name" value="MEMBRANE PROTEIN PTH11-LIKE, PUTATIVE-RELATED"/>
    <property type="match status" value="1"/>
</dbReference>
<feature type="transmembrane region" description="Helical" evidence="7">
    <location>
        <begin position="34"/>
        <end position="57"/>
    </location>
</feature>
<feature type="transmembrane region" description="Helical" evidence="7">
    <location>
        <begin position="111"/>
        <end position="138"/>
    </location>
</feature>
<evidence type="ECO:0000256" key="7">
    <source>
        <dbReference type="SAM" id="Phobius"/>
    </source>
</evidence>
<protein>
    <recommendedName>
        <fullName evidence="8">Rhodopsin domain-containing protein</fullName>
    </recommendedName>
</protein>
<gene>
    <name evidence="9" type="ORF">EYC80_007245</name>
</gene>
<comment type="subcellular location">
    <subcellularLocation>
        <location evidence="1">Membrane</location>
        <topology evidence="1">Multi-pass membrane protein</topology>
    </subcellularLocation>
</comment>
<keyword evidence="3 7" id="KW-1133">Transmembrane helix</keyword>
<proteinExistence type="inferred from homology"/>
<dbReference type="PANTHER" id="PTHR33048">
    <property type="entry name" value="PTH11-LIKE INTEGRAL MEMBRANE PROTEIN (AFU_ORTHOLOGUE AFUA_5G11245)"/>
    <property type="match status" value="1"/>
</dbReference>
<comment type="caution">
    <text evidence="9">The sequence shown here is derived from an EMBL/GenBank/DDBJ whole genome shotgun (WGS) entry which is preliminary data.</text>
</comment>
<dbReference type="GO" id="GO:0016020">
    <property type="term" value="C:membrane"/>
    <property type="evidence" value="ECO:0007669"/>
    <property type="project" value="UniProtKB-SubCell"/>
</dbReference>
<evidence type="ECO:0000256" key="1">
    <source>
        <dbReference type="ARBA" id="ARBA00004141"/>
    </source>
</evidence>
<evidence type="ECO:0000313" key="10">
    <source>
        <dbReference type="Proteomes" id="UP000326757"/>
    </source>
</evidence>
<dbReference type="AlphaFoldDB" id="A0A5N6K0N3"/>
<feature type="region of interest" description="Disordered" evidence="6">
    <location>
        <begin position="320"/>
        <end position="360"/>
    </location>
</feature>
<comment type="similarity">
    <text evidence="5">Belongs to the SAT4 family.</text>
</comment>
<feature type="transmembrane region" description="Helical" evidence="7">
    <location>
        <begin position="267"/>
        <end position="289"/>
    </location>
</feature>
<evidence type="ECO:0000259" key="8">
    <source>
        <dbReference type="Pfam" id="PF20684"/>
    </source>
</evidence>
<evidence type="ECO:0000256" key="5">
    <source>
        <dbReference type="ARBA" id="ARBA00038359"/>
    </source>
</evidence>
<feature type="transmembrane region" description="Helical" evidence="7">
    <location>
        <begin position="69"/>
        <end position="91"/>
    </location>
</feature>
<dbReference type="Pfam" id="PF20684">
    <property type="entry name" value="Fung_rhodopsin"/>
    <property type="match status" value="1"/>
</dbReference>
<evidence type="ECO:0000256" key="4">
    <source>
        <dbReference type="ARBA" id="ARBA00023136"/>
    </source>
</evidence>
<organism evidence="9 10">
    <name type="scientific">Monilinia laxa</name>
    <name type="common">Brown rot fungus</name>
    <name type="synonym">Sclerotinia laxa</name>
    <dbReference type="NCBI Taxonomy" id="61186"/>
    <lineage>
        <taxon>Eukaryota</taxon>
        <taxon>Fungi</taxon>
        <taxon>Dikarya</taxon>
        <taxon>Ascomycota</taxon>
        <taxon>Pezizomycotina</taxon>
        <taxon>Leotiomycetes</taxon>
        <taxon>Helotiales</taxon>
        <taxon>Sclerotiniaceae</taxon>
        <taxon>Monilinia</taxon>
    </lineage>
</organism>
<feature type="transmembrane region" description="Helical" evidence="7">
    <location>
        <begin position="150"/>
        <end position="173"/>
    </location>
</feature>
<dbReference type="InterPro" id="IPR052337">
    <property type="entry name" value="SAT4-like"/>
</dbReference>
<evidence type="ECO:0000256" key="3">
    <source>
        <dbReference type="ARBA" id="ARBA00022989"/>
    </source>
</evidence>
<evidence type="ECO:0000313" key="9">
    <source>
        <dbReference type="EMBL" id="KAB8295344.1"/>
    </source>
</evidence>
<sequence length="410" mass="46385">MATASLLVTLKDVPALEPPPGVTPNFLHPEDKSYILITVCSLLLFIMLLCFSARVYVRFTTKTYVWADVTCLFATIFAIAYYIASIIGVVLGPVGKHQWDVTIGDVTSNNFIIAVAFLSNVLVSPTLLLTKVTLFSLYLELFQPFKWMRICVYIGVAVTTIFYLATGILMIVWSSPRRGETWQTHLFTDEQQYAQIYASPFSAVGLVIDLYLLVLPLKAVYDLYLPLKRKLAVGVVFLTGIFACIASTLSVYYRFINKQTHTKDTTWALQNVIICSLAEMFIGVIVSCMPATWKCIRQNIPQFLALKSALSFGSNNFWKKSHPKTDSSRNSPAKPASERIDSLPQKEDIKPRVKVSSMKEYSKKNNRLQIPLELSPLKSVSTYIRSDRKRGQVRDDQIHLQQEIWQSEHN</sequence>
<keyword evidence="2 7" id="KW-0812">Transmembrane</keyword>
<feature type="transmembrane region" description="Helical" evidence="7">
    <location>
        <begin position="231"/>
        <end position="255"/>
    </location>
</feature>
<evidence type="ECO:0000256" key="2">
    <source>
        <dbReference type="ARBA" id="ARBA00022692"/>
    </source>
</evidence>
<dbReference type="Proteomes" id="UP000326757">
    <property type="component" value="Unassembled WGS sequence"/>
</dbReference>
<name>A0A5N6K0N3_MONLA</name>
<accession>A0A5N6K0N3</accession>
<feature type="domain" description="Rhodopsin" evidence="8">
    <location>
        <begin position="53"/>
        <end position="297"/>
    </location>
</feature>
<keyword evidence="4 7" id="KW-0472">Membrane</keyword>
<dbReference type="OrthoDB" id="444631at2759"/>